<name>A0A640KNF7_LEITA</name>
<feature type="region of interest" description="Disordered" evidence="1">
    <location>
        <begin position="263"/>
        <end position="282"/>
    </location>
</feature>
<evidence type="ECO:0000313" key="2">
    <source>
        <dbReference type="EMBL" id="GET91133.1"/>
    </source>
</evidence>
<dbReference type="Gene3D" id="2.40.50.140">
    <property type="entry name" value="Nucleic acid-binding proteins"/>
    <property type="match status" value="1"/>
</dbReference>
<proteinExistence type="predicted"/>
<dbReference type="OrthoDB" id="422005at2759"/>
<evidence type="ECO:0000256" key="1">
    <source>
        <dbReference type="SAM" id="MobiDB-lite"/>
    </source>
</evidence>
<feature type="region of interest" description="Disordered" evidence="1">
    <location>
        <begin position="324"/>
        <end position="377"/>
    </location>
</feature>
<feature type="region of interest" description="Disordered" evidence="1">
    <location>
        <begin position="1"/>
        <end position="50"/>
    </location>
</feature>
<feature type="compositionally biased region" description="Basic and acidic residues" evidence="1">
    <location>
        <begin position="335"/>
        <end position="372"/>
    </location>
</feature>
<dbReference type="VEuPathDB" id="TriTrypDB:LtaPh_3113301"/>
<evidence type="ECO:0000313" key="3">
    <source>
        <dbReference type="Proteomes" id="UP000419144"/>
    </source>
</evidence>
<accession>A0A640KNF7</accession>
<organism evidence="2 3">
    <name type="scientific">Leishmania tarentolae</name>
    <name type="common">Sauroleishmania tarentolae</name>
    <dbReference type="NCBI Taxonomy" id="5689"/>
    <lineage>
        <taxon>Eukaryota</taxon>
        <taxon>Discoba</taxon>
        <taxon>Euglenozoa</taxon>
        <taxon>Kinetoplastea</taxon>
        <taxon>Metakinetoplastina</taxon>
        <taxon>Trypanosomatida</taxon>
        <taxon>Trypanosomatidae</taxon>
        <taxon>Leishmaniinae</taxon>
        <taxon>Leishmania</taxon>
        <taxon>lizard Leishmania</taxon>
    </lineage>
</organism>
<gene>
    <name evidence="2" type="ORF">LtaPh_3113301</name>
</gene>
<feature type="compositionally biased region" description="Low complexity" evidence="1">
    <location>
        <begin position="28"/>
        <end position="46"/>
    </location>
</feature>
<feature type="region of interest" description="Disordered" evidence="1">
    <location>
        <begin position="536"/>
        <end position="565"/>
    </location>
</feature>
<dbReference type="EMBL" id="BLBS01000046">
    <property type="protein sequence ID" value="GET91133.1"/>
    <property type="molecule type" value="Genomic_DNA"/>
</dbReference>
<comment type="caution">
    <text evidence="2">The sequence shown here is derived from an EMBL/GenBank/DDBJ whole genome shotgun (WGS) entry which is preliminary data.</text>
</comment>
<protein>
    <recommendedName>
        <fullName evidence="4">CSD domain-containing protein</fullName>
    </recommendedName>
</protein>
<dbReference type="InterPro" id="IPR012340">
    <property type="entry name" value="NA-bd_OB-fold"/>
</dbReference>
<evidence type="ECO:0008006" key="4">
    <source>
        <dbReference type="Google" id="ProtNLM"/>
    </source>
</evidence>
<dbReference type="AlphaFoldDB" id="A0A640KNF7"/>
<reference evidence="2" key="1">
    <citation type="submission" date="2019-11" db="EMBL/GenBank/DDBJ databases">
        <title>Leishmania tarentolae CDS.</title>
        <authorList>
            <person name="Goto Y."/>
            <person name="Yamagishi J."/>
        </authorList>
    </citation>
    <scope>NUCLEOTIDE SEQUENCE [LARGE SCALE GENOMIC DNA]</scope>
    <source>
        <strain evidence="2">Parrot Tar II</strain>
    </source>
</reference>
<dbReference type="Proteomes" id="UP000419144">
    <property type="component" value="Unassembled WGS sequence"/>
</dbReference>
<keyword evidence="3" id="KW-1185">Reference proteome</keyword>
<sequence length="620" mass="65228">MYWDPMASSAPSKEAPSVLPPYTMGMMPSSTASAEQTAEAPTTTRASLPGPTPMMMQLLMSTSGTQSFETNTRLLTPPQQRLFAQGSDGVGTATGSMPSMMEPSQMYIMSLPGAQMPLNYVTQTLSTETGAPMMMPSGVTLAYPASGTSMGSSAYSMPPSGGGFFNVSPTSVAVYPARSVSSASSSPSLATMSEHTPCSLPFYSSASQVASQCFPGAGSSFGPTGPFTPAGAIFVQGSTSGPSASFVPPPQYSSVVNSSAGGEAKPLLDSHPTPVVRKGDAGKGYEAGMYYEGRVKRFNPIRGYGFVSAMYKLMPLLKYRQMKESKAPGPVSTPDNKDRTSDRKPLDDTGSGTEKEGKTSEDAPLHSERDVGGEEELNSEINGDDLVYIKGVPHVRQPVTMGDVFVHYNCLQRSPDGVNMEGNGGFANLPAGSRVQFKVEVFVPAELMEKASDDKEAAAMLNSLGVPVEENENLLSGAIATKKGWGYQAIDVVVLPPKSTLQAHVAPRNCATATEGVASGDVSNVSLSSFVSGKHRTSQSRCVTDERKSSSSNSDQSHKAPGSLSIMPPLSQALRIHIPVENLNVPPPPSFEAATAGMQYMTLPFLGATGMPNYTLGHYM</sequence>